<dbReference type="CDD" id="cd01127">
    <property type="entry name" value="TrwB_TraG_TraD_VirD4"/>
    <property type="match status" value="1"/>
</dbReference>
<dbReference type="RefSeq" id="WP_319444341.1">
    <property type="nucleotide sequence ID" value="NZ_JAWWZK010000034.1"/>
</dbReference>
<evidence type="ECO:0000256" key="3">
    <source>
        <dbReference type="ARBA" id="ARBA00022475"/>
    </source>
</evidence>
<evidence type="ECO:0000313" key="9">
    <source>
        <dbReference type="Proteomes" id="UP001270004"/>
    </source>
</evidence>
<feature type="transmembrane region" description="Helical" evidence="7">
    <location>
        <begin position="12"/>
        <end position="30"/>
    </location>
</feature>
<comment type="similarity">
    <text evidence="2">Belongs to the VirD4/TraG family.</text>
</comment>
<gene>
    <name evidence="8" type="ORF">SHY70_10630</name>
</gene>
<name>A0AAW9DIH5_STRSU</name>
<keyword evidence="4 7" id="KW-0812">Transmembrane</keyword>
<dbReference type="GO" id="GO:0005886">
    <property type="term" value="C:plasma membrane"/>
    <property type="evidence" value="ECO:0007669"/>
    <property type="project" value="UniProtKB-SubCell"/>
</dbReference>
<evidence type="ECO:0000256" key="5">
    <source>
        <dbReference type="ARBA" id="ARBA00022989"/>
    </source>
</evidence>
<keyword evidence="5 7" id="KW-1133">Transmembrane helix</keyword>
<evidence type="ECO:0000313" key="8">
    <source>
        <dbReference type="EMBL" id="MDX5038723.1"/>
    </source>
</evidence>
<organism evidence="8 9">
    <name type="scientific">Streptococcus suis</name>
    <dbReference type="NCBI Taxonomy" id="1307"/>
    <lineage>
        <taxon>Bacteria</taxon>
        <taxon>Bacillati</taxon>
        <taxon>Bacillota</taxon>
        <taxon>Bacilli</taxon>
        <taxon>Lactobacillales</taxon>
        <taxon>Streptococcaceae</taxon>
        <taxon>Streptococcus</taxon>
    </lineage>
</organism>
<sequence length="597" mass="69001">MTQETNKPQRMIEPYLIMGLVAFYMGHWIGKSIEEAPATVSTYDFFRLQKLRWFLENPLDHSLIDPIPSFFSLFLGLICFGAILMFYFRSDEKNTYRYQEEHGSARFATAEELKRFRDELPENDIIFTQQARMGIFNKRLAYAVQVNKNILVVGLPGDWKTRAFVKPGLLQTNSSFVVTDPKGLLVHEVGYSLKEAGYKIKVFDLVTLQNTCQFNVFHYMTTEADIDRVAESIIQGTKKSDHQGEDFWVQAEMLLIRALIGYLYFSSKYHDVTPHLAQVADMLRLLKRDNPDVKSPVELMFEQLDRLYPDNYASKQFYLFMRNFGGQTLMSVLAITSSRFAVFDHDDVRNIVKDDTLDIGKWQLEKTAVFIAIPETDKTYNFLANLLFVTMFRILPNIADEILQGRHPTHKPSDLLHLRAIMDEFAQLNRIPYFTESQSSLRSREISLDVIVQALSQLQTTYKDEWKTILNNCGTLLYLGTNDKDTMEYFSLRAGKQTIHQRNLSKTYSQQGSSSESIQTVGRPLLTPDEVARIGIDEALVFISKQNVFRDKKYNLESHPRAHLLADHPDDPNWFTYNMANHDIPEWDANVKKESVA</sequence>
<feature type="transmembrane region" description="Helical" evidence="7">
    <location>
        <begin position="67"/>
        <end position="88"/>
    </location>
</feature>
<protein>
    <submittedName>
        <fullName evidence="8">Type IV secretory system conjugative DNA transfer family protein</fullName>
    </submittedName>
</protein>
<dbReference type="Proteomes" id="UP001270004">
    <property type="component" value="Unassembled WGS sequence"/>
</dbReference>
<dbReference type="EMBL" id="JAWWZK010000034">
    <property type="protein sequence ID" value="MDX5038723.1"/>
    <property type="molecule type" value="Genomic_DNA"/>
</dbReference>
<keyword evidence="3" id="KW-1003">Cell membrane</keyword>
<comment type="subcellular location">
    <subcellularLocation>
        <location evidence="1">Cell membrane</location>
        <topology evidence="1">Multi-pass membrane protein</topology>
    </subcellularLocation>
</comment>
<accession>A0AAW9DIH5</accession>
<evidence type="ECO:0000256" key="6">
    <source>
        <dbReference type="ARBA" id="ARBA00023136"/>
    </source>
</evidence>
<proteinExistence type="inferred from homology"/>
<evidence type="ECO:0000256" key="7">
    <source>
        <dbReference type="SAM" id="Phobius"/>
    </source>
</evidence>
<dbReference type="InterPro" id="IPR027417">
    <property type="entry name" value="P-loop_NTPase"/>
</dbReference>
<dbReference type="Pfam" id="PF02534">
    <property type="entry name" value="T4SS-DNA_transf"/>
    <property type="match status" value="1"/>
</dbReference>
<dbReference type="InterPro" id="IPR003688">
    <property type="entry name" value="TraG/VirD4"/>
</dbReference>
<dbReference type="Gene3D" id="3.40.50.300">
    <property type="entry name" value="P-loop containing nucleotide triphosphate hydrolases"/>
    <property type="match status" value="1"/>
</dbReference>
<dbReference type="SUPFAM" id="SSF52540">
    <property type="entry name" value="P-loop containing nucleoside triphosphate hydrolases"/>
    <property type="match status" value="1"/>
</dbReference>
<dbReference type="InterPro" id="IPR051539">
    <property type="entry name" value="T4SS-coupling_protein"/>
</dbReference>
<comment type="caution">
    <text evidence="8">The sequence shown here is derived from an EMBL/GenBank/DDBJ whole genome shotgun (WGS) entry which is preliminary data.</text>
</comment>
<dbReference type="PANTHER" id="PTHR37937">
    <property type="entry name" value="CONJUGATIVE TRANSFER: DNA TRANSPORT"/>
    <property type="match status" value="1"/>
</dbReference>
<dbReference type="AlphaFoldDB" id="A0AAW9DIH5"/>
<evidence type="ECO:0000256" key="1">
    <source>
        <dbReference type="ARBA" id="ARBA00004651"/>
    </source>
</evidence>
<evidence type="ECO:0000256" key="2">
    <source>
        <dbReference type="ARBA" id="ARBA00008806"/>
    </source>
</evidence>
<reference evidence="8" key="1">
    <citation type="submission" date="2023-11" db="EMBL/GenBank/DDBJ databases">
        <title>Antimicrobial resistance in invasive Streptococcus suis isolated in Spain and the associated genetic mechanisms.</title>
        <authorList>
            <person name="Uruen C."/>
            <person name="Arenas J.A."/>
        </authorList>
    </citation>
    <scope>NUCLEOTIDE SEQUENCE</scope>
    <source>
        <strain evidence="8">Ss_70</strain>
    </source>
</reference>
<evidence type="ECO:0000256" key="4">
    <source>
        <dbReference type="ARBA" id="ARBA00022692"/>
    </source>
</evidence>
<dbReference type="PANTHER" id="PTHR37937:SF1">
    <property type="entry name" value="CONJUGATIVE TRANSFER: DNA TRANSPORT"/>
    <property type="match status" value="1"/>
</dbReference>
<keyword evidence="6 7" id="KW-0472">Membrane</keyword>
<dbReference type="NCBIfam" id="NF045973">
    <property type="entry name" value="conju_CD1115"/>
    <property type="match status" value="1"/>
</dbReference>